<sequence length="670" mass="73033">MARTITLQSDLGDQLLFWRMQAHEQLGQLFSFRLTALCKQAQPDLRRLLGTPMAVQLSAQDGYKRWFHGIVADIAQTGFTVIDKLSYAVLAITLVPKPWLLTQRQDCRIFTEKSVPEIVRSVLGDIGYGDVQLSLGGNYPKRDYCVQYREDDFNFISRLLEQEGIYYFFSHSASAHTLVLADALGAHARTRGFETLPYAPPAQQGNRLDASVSEWQLARALHTTRHQLTDYDPLRPRVSLAADEEIGDSGDLHAIGGLSAFDYPGGHLIEADGKRYAQVRAEARNAERSRYSGQATACGLSAGALFALQDFPRRECNQEYLVVATDIDLQAPGYASGGDAGDEPFSCRFEAIESKLPFRSPAQARRPVIAGLQTAVVTGSDTDEDIVVDQHGRIQVTFHWNTSTRANAKPSCPVRVASSWAGKGWGAMSLPRVGQEVVVSFLEGDPDRPLVIGSVYNADHAAPFKLPDDKTRSGIRSRSLGGSVEDFNEIRFEDKKGSEELFVHAQKDLREEVENDHFATVDHDQTLTVKHDQSEDVQHDRKHKVGNDDSLDVGNNCTSTIGKKFRLSAGTEIELVTGASSLVMKSNGDIQIKGVNITVTGANAVKIDGQVQVQIKAGATVDMGAGASVKVHSDAMLSLEGGAMGTLKAPMLNVKADALHQIGGGLIMIG</sequence>
<dbReference type="Gene3D" id="2.40.50.230">
    <property type="entry name" value="Gp5 N-terminal domain"/>
    <property type="match status" value="1"/>
</dbReference>
<dbReference type="RefSeq" id="WP_386757528.1">
    <property type="nucleotide sequence ID" value="NZ_JBHRXK010000001.1"/>
</dbReference>
<dbReference type="InterPro" id="IPR050708">
    <property type="entry name" value="T6SS_VgrG/RHS"/>
</dbReference>
<accession>A0ABV7RK95</accession>
<keyword evidence="3" id="KW-0964">Secreted</keyword>
<name>A0ABV7RK95_9GAMM</name>
<dbReference type="Proteomes" id="UP001595740">
    <property type="component" value="Unassembled WGS sequence"/>
</dbReference>
<evidence type="ECO:0000256" key="2">
    <source>
        <dbReference type="ARBA" id="ARBA00005558"/>
    </source>
</evidence>
<dbReference type="InterPro" id="IPR037026">
    <property type="entry name" value="Vgr_OB-fold_dom_sf"/>
</dbReference>
<dbReference type="Pfam" id="PF05954">
    <property type="entry name" value="Phage_GPD"/>
    <property type="match status" value="1"/>
</dbReference>
<dbReference type="SUPFAM" id="SSF69255">
    <property type="entry name" value="gp5 N-terminal domain-like"/>
    <property type="match status" value="1"/>
</dbReference>
<keyword evidence="7" id="KW-1185">Reference proteome</keyword>
<dbReference type="SUPFAM" id="SSF69279">
    <property type="entry name" value="Phage tail proteins"/>
    <property type="match status" value="2"/>
</dbReference>
<dbReference type="Pfam" id="PF04717">
    <property type="entry name" value="Phage_base_V"/>
    <property type="match status" value="1"/>
</dbReference>
<feature type="domain" description="Gp5/Type VI secretion system Vgr protein OB-fold" evidence="4">
    <location>
        <begin position="388"/>
        <end position="456"/>
    </location>
</feature>
<evidence type="ECO:0000313" key="7">
    <source>
        <dbReference type="Proteomes" id="UP001595740"/>
    </source>
</evidence>
<dbReference type="Gene3D" id="4.10.220.110">
    <property type="match status" value="1"/>
</dbReference>
<evidence type="ECO:0000256" key="3">
    <source>
        <dbReference type="ARBA" id="ARBA00022525"/>
    </source>
</evidence>
<dbReference type="Pfam" id="PF22178">
    <property type="entry name" value="Gp5_trimer_C"/>
    <property type="match status" value="1"/>
</dbReference>
<dbReference type="EMBL" id="JBHRXK010000001">
    <property type="protein sequence ID" value="MFC3550064.1"/>
    <property type="molecule type" value="Genomic_DNA"/>
</dbReference>
<organism evidence="6 7">
    <name type="scientific">Lysobacter cavernae</name>
    <dbReference type="NCBI Taxonomy" id="1685901"/>
    <lineage>
        <taxon>Bacteria</taxon>
        <taxon>Pseudomonadati</taxon>
        <taxon>Pseudomonadota</taxon>
        <taxon>Gammaproteobacteria</taxon>
        <taxon>Lysobacterales</taxon>
        <taxon>Lysobacteraceae</taxon>
        <taxon>Lysobacter</taxon>
    </lineage>
</organism>
<dbReference type="NCBIfam" id="TIGR01646">
    <property type="entry name" value="vgr_GE"/>
    <property type="match status" value="1"/>
</dbReference>
<evidence type="ECO:0000259" key="5">
    <source>
        <dbReference type="Pfam" id="PF22178"/>
    </source>
</evidence>
<proteinExistence type="inferred from homology"/>
<comment type="caution">
    <text evidence="6">The sequence shown here is derived from an EMBL/GenBank/DDBJ whole genome shotgun (WGS) entry which is preliminary data.</text>
</comment>
<dbReference type="InterPro" id="IPR017847">
    <property type="entry name" value="T6SS_RhsGE_Vgr_subset"/>
</dbReference>
<evidence type="ECO:0000313" key="6">
    <source>
        <dbReference type="EMBL" id="MFC3550064.1"/>
    </source>
</evidence>
<dbReference type="PANTHER" id="PTHR32305">
    <property type="match status" value="1"/>
</dbReference>
<evidence type="ECO:0000256" key="1">
    <source>
        <dbReference type="ARBA" id="ARBA00004613"/>
    </source>
</evidence>
<comment type="subcellular location">
    <subcellularLocation>
        <location evidence="1">Secreted</location>
    </subcellularLocation>
</comment>
<dbReference type="InterPro" id="IPR054030">
    <property type="entry name" value="Gp5_Vgr_C"/>
</dbReference>
<comment type="similarity">
    <text evidence="2">Belongs to the VgrG protein family.</text>
</comment>
<dbReference type="Gene3D" id="2.30.110.50">
    <property type="match status" value="1"/>
</dbReference>
<gene>
    <name evidence="6" type="ORF">ACFOLC_03455</name>
</gene>
<dbReference type="PANTHER" id="PTHR32305:SF15">
    <property type="entry name" value="PROTEIN RHSA-RELATED"/>
    <property type="match status" value="1"/>
</dbReference>
<dbReference type="SUPFAM" id="SSF69349">
    <property type="entry name" value="Phage fibre proteins"/>
    <property type="match status" value="1"/>
</dbReference>
<evidence type="ECO:0000259" key="4">
    <source>
        <dbReference type="Pfam" id="PF04717"/>
    </source>
</evidence>
<dbReference type="InterPro" id="IPR006533">
    <property type="entry name" value="T6SS_Vgr_RhsGE"/>
</dbReference>
<dbReference type="InterPro" id="IPR006531">
    <property type="entry name" value="Gp5/Vgr_OB"/>
</dbReference>
<dbReference type="NCBIfam" id="TIGR03361">
    <property type="entry name" value="VI_Rhs_Vgr"/>
    <property type="match status" value="1"/>
</dbReference>
<dbReference type="Gene3D" id="3.55.50.10">
    <property type="entry name" value="Baseplate protein-like domains"/>
    <property type="match status" value="1"/>
</dbReference>
<reference evidence="7" key="1">
    <citation type="journal article" date="2019" name="Int. J. Syst. Evol. Microbiol.">
        <title>The Global Catalogue of Microorganisms (GCM) 10K type strain sequencing project: providing services to taxonomists for standard genome sequencing and annotation.</title>
        <authorList>
            <consortium name="The Broad Institute Genomics Platform"/>
            <consortium name="The Broad Institute Genome Sequencing Center for Infectious Disease"/>
            <person name="Wu L."/>
            <person name="Ma J."/>
        </authorList>
    </citation>
    <scope>NUCLEOTIDE SEQUENCE [LARGE SCALE GENOMIC DNA]</scope>
    <source>
        <strain evidence="7">KCTC 42875</strain>
    </source>
</reference>
<feature type="domain" description="Gp5/Type VI secretion system Vgr C-terminal trimerisation" evidence="5">
    <location>
        <begin position="473"/>
        <end position="579"/>
    </location>
</feature>
<protein>
    <submittedName>
        <fullName evidence="6">Type VI secretion system Vgr family protein</fullName>
    </submittedName>
</protein>